<feature type="compositionally biased region" description="Polar residues" evidence="1">
    <location>
        <begin position="66"/>
        <end position="82"/>
    </location>
</feature>
<sequence length="107" mass="10988">MPIYEYITEECRLAPPCAGRRAFLQGINDAPKQACPECGAPLKRVLSSFATGGERRDQRAEGGGTQRSSQPGPTSPAGSATSKGEAAPPPTMKNIFGGGLGISGCGH</sequence>
<reference evidence="3" key="1">
    <citation type="submission" date="2022-10" db="EMBL/GenBank/DDBJ databases">
        <authorList>
            <person name="Koch H."/>
        </authorList>
    </citation>
    <scope>NUCLEOTIDE SEQUENCE</scope>
    <source>
        <strain evidence="3">DNF</strain>
    </source>
</reference>
<gene>
    <name evidence="3" type="ORF">DNFV4_03057</name>
</gene>
<dbReference type="EMBL" id="OX365700">
    <property type="protein sequence ID" value="CAI4032627.1"/>
    <property type="molecule type" value="Genomic_DNA"/>
</dbReference>
<feature type="compositionally biased region" description="Gly residues" evidence="1">
    <location>
        <begin position="96"/>
        <end position="107"/>
    </location>
</feature>
<keyword evidence="4" id="KW-1185">Reference proteome</keyword>
<dbReference type="InterPro" id="IPR013429">
    <property type="entry name" value="Regulatory_FmdB_Zinc_ribbon"/>
</dbReference>
<evidence type="ECO:0000313" key="3">
    <source>
        <dbReference type="EMBL" id="CAI4032627.1"/>
    </source>
</evidence>
<accession>A0AA86T6P9</accession>
<protein>
    <submittedName>
        <fullName evidence="3">Zinc ribbon domain-containing protein</fullName>
    </submittedName>
</protein>
<evidence type="ECO:0000313" key="4">
    <source>
        <dbReference type="Proteomes" id="UP001179121"/>
    </source>
</evidence>
<dbReference type="NCBIfam" id="TIGR02605">
    <property type="entry name" value="CxxC_CxxC_SSSS"/>
    <property type="match status" value="1"/>
</dbReference>
<dbReference type="KEGG" id="nti:DNFV4_03057"/>
<organism evidence="3 4">
    <name type="scientific">Nitrospira tepida</name>
    <dbReference type="NCBI Taxonomy" id="2973512"/>
    <lineage>
        <taxon>Bacteria</taxon>
        <taxon>Pseudomonadati</taxon>
        <taxon>Nitrospirota</taxon>
        <taxon>Nitrospiria</taxon>
        <taxon>Nitrospirales</taxon>
        <taxon>Nitrospiraceae</taxon>
        <taxon>Nitrospira</taxon>
    </lineage>
</organism>
<feature type="domain" description="Putative regulatory protein FmdB zinc ribbon" evidence="2">
    <location>
        <begin position="1"/>
        <end position="47"/>
    </location>
</feature>
<name>A0AA86T6P9_9BACT</name>
<feature type="region of interest" description="Disordered" evidence="1">
    <location>
        <begin position="49"/>
        <end position="107"/>
    </location>
</feature>
<evidence type="ECO:0000259" key="2">
    <source>
        <dbReference type="SMART" id="SM00834"/>
    </source>
</evidence>
<proteinExistence type="predicted"/>
<dbReference type="Proteomes" id="UP001179121">
    <property type="component" value="Chromosome"/>
</dbReference>
<dbReference type="SMART" id="SM00834">
    <property type="entry name" value="CxxC_CXXC_SSSS"/>
    <property type="match status" value="1"/>
</dbReference>
<dbReference type="RefSeq" id="WP_289269348.1">
    <property type="nucleotide sequence ID" value="NZ_OX365700.1"/>
</dbReference>
<evidence type="ECO:0000256" key="1">
    <source>
        <dbReference type="SAM" id="MobiDB-lite"/>
    </source>
</evidence>
<dbReference type="AlphaFoldDB" id="A0AA86T6P9"/>